<gene>
    <name evidence="2" type="ORF">g.185722</name>
</gene>
<evidence type="ECO:0000259" key="1">
    <source>
        <dbReference type="Pfam" id="PF25273"/>
    </source>
</evidence>
<proteinExistence type="predicted"/>
<evidence type="ECO:0000313" key="2">
    <source>
        <dbReference type="EMBL" id="MBY86603.1"/>
    </source>
</evidence>
<reference evidence="2" key="1">
    <citation type="submission" date="2018-04" db="EMBL/GenBank/DDBJ databases">
        <title>Transcriptome assembly of Sipha flava.</title>
        <authorList>
            <person name="Scully E.D."/>
            <person name="Geib S.M."/>
            <person name="Palmer N.A."/>
            <person name="Koch K."/>
            <person name="Bradshaw J."/>
            <person name="Heng-Moss T."/>
            <person name="Sarath G."/>
        </authorList>
    </citation>
    <scope>NUCLEOTIDE SEQUENCE</scope>
</reference>
<accession>A0A2S2R9G7</accession>
<feature type="domain" description="DUF7869" evidence="1">
    <location>
        <begin position="67"/>
        <end position="152"/>
    </location>
</feature>
<organism evidence="2">
    <name type="scientific">Sipha flava</name>
    <name type="common">yellow sugarcane aphid</name>
    <dbReference type="NCBI Taxonomy" id="143950"/>
    <lineage>
        <taxon>Eukaryota</taxon>
        <taxon>Metazoa</taxon>
        <taxon>Ecdysozoa</taxon>
        <taxon>Arthropoda</taxon>
        <taxon>Hexapoda</taxon>
        <taxon>Insecta</taxon>
        <taxon>Pterygota</taxon>
        <taxon>Neoptera</taxon>
        <taxon>Paraneoptera</taxon>
        <taxon>Hemiptera</taxon>
        <taxon>Sternorrhyncha</taxon>
        <taxon>Aphidomorpha</taxon>
        <taxon>Aphidoidea</taxon>
        <taxon>Aphididae</taxon>
        <taxon>Sipha</taxon>
    </lineage>
</organism>
<protein>
    <recommendedName>
        <fullName evidence="1">DUF7869 domain-containing protein</fullName>
    </recommendedName>
</protein>
<dbReference type="Pfam" id="PF25273">
    <property type="entry name" value="DUF7869"/>
    <property type="match status" value="1"/>
</dbReference>
<sequence length="161" mass="19020">MLPRVDTFKKVLFTKRIVAYNENFMPIGGNIHFFPFACIWHEGISGRKKEDLVSKFFSFFLYYRDAQKLTIWLDNCSSQNKNWCLLSFLVYIVNSSDICAQEIIFNYFEARHTFMSADSFHHQVELSLKHQKKTYDFEDFANAVGATNKGNVHLKKKYELF</sequence>
<dbReference type="AlphaFoldDB" id="A0A2S2R9G7"/>
<dbReference type="EMBL" id="GGMS01017400">
    <property type="protein sequence ID" value="MBY86603.1"/>
    <property type="molecule type" value="Transcribed_RNA"/>
</dbReference>
<dbReference type="InterPro" id="IPR057191">
    <property type="entry name" value="DUF7869"/>
</dbReference>
<name>A0A2S2R9G7_9HEMI</name>